<protein>
    <recommendedName>
        <fullName evidence="1">Xylose isomerase-like TIM barrel domain-containing protein</fullName>
    </recommendedName>
</protein>
<name>A0ABY6HS33_9ARCH</name>
<sequence>MKLKVGQTIQKVGEVKSSHFMKMVNLLGFEHVEFDPTVFDDIEATIPTIRKHSVVLHAPFYSWWGYDLSSRNQSEKVEAYMKNVEKFASQLKAHSIVVHPPMDPEGDKVFFLENLNRLPITIFLENLPGQKLSDFERWYLETKAKTTTHTEICFDVPHSFLTHGRENLFNIPESLISDINYIHISELSSEKDCHWPFGTPGGELPFEKFVDFLHRIDFNGIINMEMMPADLQGINNLIDSYLKLKKLGTKFQYIMKKIRVTLIKPILLNKLQGVPLKAEPDKHI</sequence>
<dbReference type="InterPro" id="IPR036237">
    <property type="entry name" value="Xyl_isomerase-like_sf"/>
</dbReference>
<dbReference type="EMBL" id="CP104013">
    <property type="protein sequence ID" value="UYP46220.1"/>
    <property type="molecule type" value="Genomic_DNA"/>
</dbReference>
<feature type="domain" description="Xylose isomerase-like TIM barrel" evidence="1">
    <location>
        <begin position="27"/>
        <end position="227"/>
    </location>
</feature>
<gene>
    <name evidence="2" type="ORF">NEF87_002505</name>
</gene>
<dbReference type="Pfam" id="PF01261">
    <property type="entry name" value="AP_endonuc_2"/>
    <property type="match status" value="1"/>
</dbReference>
<dbReference type="Proteomes" id="UP001208689">
    <property type="component" value="Chromosome"/>
</dbReference>
<dbReference type="InterPro" id="IPR013022">
    <property type="entry name" value="Xyl_isomerase-like_TIM-brl"/>
</dbReference>
<evidence type="ECO:0000313" key="2">
    <source>
        <dbReference type="EMBL" id="UYP46220.1"/>
    </source>
</evidence>
<organism evidence="2 3">
    <name type="scientific">Candidatus Lokiarchaeum ossiferum</name>
    <dbReference type="NCBI Taxonomy" id="2951803"/>
    <lineage>
        <taxon>Archaea</taxon>
        <taxon>Promethearchaeati</taxon>
        <taxon>Promethearchaeota</taxon>
        <taxon>Promethearchaeia</taxon>
        <taxon>Promethearchaeales</taxon>
        <taxon>Promethearchaeaceae</taxon>
        <taxon>Candidatus Lokiarchaeum</taxon>
    </lineage>
</organism>
<proteinExistence type="predicted"/>
<evidence type="ECO:0000313" key="3">
    <source>
        <dbReference type="Proteomes" id="UP001208689"/>
    </source>
</evidence>
<dbReference type="SUPFAM" id="SSF51658">
    <property type="entry name" value="Xylose isomerase-like"/>
    <property type="match status" value="1"/>
</dbReference>
<reference evidence="2" key="1">
    <citation type="submission" date="2022-09" db="EMBL/GenBank/DDBJ databases">
        <title>Actin cytoskeleton and complex cell architecture in an #Asgard archaeon.</title>
        <authorList>
            <person name="Ponce Toledo R.I."/>
            <person name="Schleper C."/>
            <person name="Rodrigues Oliveira T."/>
            <person name="Wollweber F."/>
            <person name="Xu J."/>
            <person name="Rittmann S."/>
            <person name="Klingl A."/>
            <person name="Pilhofer M."/>
        </authorList>
    </citation>
    <scope>NUCLEOTIDE SEQUENCE</scope>
    <source>
        <strain evidence="2">B-35</strain>
    </source>
</reference>
<accession>A0ABY6HS33</accession>
<dbReference type="Gene3D" id="3.20.20.150">
    <property type="entry name" value="Divalent-metal-dependent TIM barrel enzymes"/>
    <property type="match status" value="1"/>
</dbReference>
<keyword evidence="3" id="KW-1185">Reference proteome</keyword>
<evidence type="ECO:0000259" key="1">
    <source>
        <dbReference type="Pfam" id="PF01261"/>
    </source>
</evidence>